<dbReference type="SUPFAM" id="SSF52096">
    <property type="entry name" value="ClpP/crotonase"/>
    <property type="match status" value="2"/>
</dbReference>
<organism evidence="1 2">
    <name type="scientific">Pelobates cultripes</name>
    <name type="common">Western spadefoot toad</name>
    <dbReference type="NCBI Taxonomy" id="61616"/>
    <lineage>
        <taxon>Eukaryota</taxon>
        <taxon>Metazoa</taxon>
        <taxon>Chordata</taxon>
        <taxon>Craniata</taxon>
        <taxon>Vertebrata</taxon>
        <taxon>Euteleostomi</taxon>
        <taxon>Amphibia</taxon>
        <taxon>Batrachia</taxon>
        <taxon>Anura</taxon>
        <taxon>Pelobatoidea</taxon>
        <taxon>Pelobatidae</taxon>
        <taxon>Pelobates</taxon>
    </lineage>
</organism>
<dbReference type="GO" id="GO:0005739">
    <property type="term" value="C:mitochondrion"/>
    <property type="evidence" value="ECO:0007669"/>
    <property type="project" value="TreeGrafter"/>
</dbReference>
<name>A0AAD1S0H5_PELCU</name>
<dbReference type="Gene3D" id="1.10.12.10">
    <property type="entry name" value="Lyase 2-enoyl-coa Hydratase, Chain A, domain 2"/>
    <property type="match status" value="1"/>
</dbReference>
<reference evidence="1" key="1">
    <citation type="submission" date="2022-03" db="EMBL/GenBank/DDBJ databases">
        <authorList>
            <person name="Alioto T."/>
            <person name="Alioto T."/>
            <person name="Gomez Garrido J."/>
        </authorList>
    </citation>
    <scope>NUCLEOTIDE SEQUENCE</scope>
</reference>
<dbReference type="CDD" id="cd06558">
    <property type="entry name" value="crotonase-like"/>
    <property type="match status" value="2"/>
</dbReference>
<dbReference type="InterPro" id="IPR051053">
    <property type="entry name" value="ECH/Chromodomain_protein"/>
</dbReference>
<sequence length="512" mass="57013">MKREVNIVPNAVSSEAMKQKYTQPMKQNYETLLVSTQDCITTITMNRPEKKNAMSPQMCFELSAALEDAANDDSVFTVITGAGDYFSSGSDLTSALKSKEQLDAPPVNSENPFRHIVKKIIDFQKPLIAVVNGPAIGIGVTVLALFDTVYATERATFNTPFTKLALHPEACSSYTFPRIMGPSKAIEILMFNRKFTAREACDIGLVAEVFPDNSFHREVRTKLKEYAKLPKNMCFELSAALEDAANDDSVFTVITGAGDYFSSGSDLTSALKSKEQLDAPPVNSENPFRHIVKKIIDFQKPLIAVVNGPAIGIGVTVLALFDTVYATERATFNTPFTKLALHPEACSSYTFPRIMGPSKAIEILMFNKKFTAREACDIGLVAEVFPDNSFHREVRTKLKEYAKLPKNCLTASKLLIRDMEKEKLHEVCDKEFELIQKRANSKESLEAIKNFFQKKAKLTGLIVAHLKYLLPERMKKTLGFCNHKFYCADNVQSNPAQDTVIISKNMTLDTSK</sequence>
<protein>
    <submittedName>
        <fullName evidence="1">Enoyl- delta isomerase 2, mitochondrial isoform X2</fullName>
    </submittedName>
</protein>
<dbReference type="InterPro" id="IPR014748">
    <property type="entry name" value="Enoyl-CoA_hydra_C"/>
</dbReference>
<proteinExistence type="predicted"/>
<gene>
    <name evidence="1" type="ORF">PECUL_23A031223</name>
</gene>
<accession>A0AAD1S0H5</accession>
<dbReference type="Gene3D" id="3.90.226.10">
    <property type="entry name" value="2-enoyl-CoA Hydratase, Chain A, domain 1"/>
    <property type="match status" value="2"/>
</dbReference>
<evidence type="ECO:0000313" key="2">
    <source>
        <dbReference type="Proteomes" id="UP001295444"/>
    </source>
</evidence>
<dbReference type="Pfam" id="PF00378">
    <property type="entry name" value="ECH_1"/>
    <property type="match status" value="1"/>
</dbReference>
<dbReference type="GO" id="GO:0004165">
    <property type="term" value="F:delta(3)-delta(2)-enoyl-CoA isomerase activity"/>
    <property type="evidence" value="ECO:0007669"/>
    <property type="project" value="TreeGrafter"/>
</dbReference>
<keyword evidence="1" id="KW-0413">Isomerase</keyword>
<dbReference type="EMBL" id="OW240915">
    <property type="protein sequence ID" value="CAH2284220.1"/>
    <property type="molecule type" value="Genomic_DNA"/>
</dbReference>
<evidence type="ECO:0000313" key="1">
    <source>
        <dbReference type="EMBL" id="CAH2284220.1"/>
    </source>
</evidence>
<dbReference type="Proteomes" id="UP001295444">
    <property type="component" value="Chromosome 04"/>
</dbReference>
<dbReference type="InterPro" id="IPR029045">
    <property type="entry name" value="ClpP/crotonase-like_dom_sf"/>
</dbReference>
<dbReference type="PANTHER" id="PTHR43684">
    <property type="match status" value="1"/>
</dbReference>
<dbReference type="PANTHER" id="PTHR43684:SF16">
    <property type="entry name" value="ENOYL-COA DELTA ISOMERASE 2, MITOCHONDRIAL"/>
    <property type="match status" value="1"/>
</dbReference>
<dbReference type="FunFam" id="3.90.226.10:FF:000084">
    <property type="entry name" value="Enoyl-CoA delta isomerase 2, mitochondrial"/>
    <property type="match status" value="1"/>
</dbReference>
<dbReference type="AlphaFoldDB" id="A0AAD1S0H5"/>
<dbReference type="InterPro" id="IPR001753">
    <property type="entry name" value="Enoyl-CoA_hydra/iso"/>
</dbReference>
<keyword evidence="2" id="KW-1185">Reference proteome</keyword>
<dbReference type="GO" id="GO:0005777">
    <property type="term" value="C:peroxisome"/>
    <property type="evidence" value="ECO:0007669"/>
    <property type="project" value="TreeGrafter"/>
</dbReference>